<gene>
    <name evidence="1" type="ORF">ACFO6V_05230</name>
</gene>
<keyword evidence="2" id="KW-1185">Reference proteome</keyword>
<proteinExistence type="predicted"/>
<dbReference type="RefSeq" id="WP_377132948.1">
    <property type="nucleotide sequence ID" value="NZ_JBHSFI010000002.1"/>
</dbReference>
<reference evidence="2" key="1">
    <citation type="journal article" date="2019" name="Int. J. Syst. Evol. Microbiol.">
        <title>The Global Catalogue of Microorganisms (GCM) 10K type strain sequencing project: providing services to taxonomists for standard genome sequencing and annotation.</title>
        <authorList>
            <consortium name="The Broad Institute Genomics Platform"/>
            <consortium name="The Broad Institute Genome Sequencing Center for Infectious Disease"/>
            <person name="Wu L."/>
            <person name="Ma J."/>
        </authorList>
    </citation>
    <scope>NUCLEOTIDE SEQUENCE [LARGE SCALE GENOMIC DNA]</scope>
    <source>
        <strain evidence="2">CCUG 42722</strain>
    </source>
</reference>
<accession>A0ABV9HCB8</accession>
<evidence type="ECO:0000313" key="2">
    <source>
        <dbReference type="Proteomes" id="UP001596011"/>
    </source>
</evidence>
<dbReference type="InterPro" id="IPR046193">
    <property type="entry name" value="DUF6221"/>
</dbReference>
<dbReference type="EMBL" id="JBHSFI010000002">
    <property type="protein sequence ID" value="MFC4627628.1"/>
    <property type="molecule type" value="Genomic_DNA"/>
</dbReference>
<dbReference type="Pfam" id="PF19730">
    <property type="entry name" value="DUF6221"/>
    <property type="match status" value="1"/>
</dbReference>
<evidence type="ECO:0000313" key="1">
    <source>
        <dbReference type="EMBL" id="MFC4627628.1"/>
    </source>
</evidence>
<name>A0ABV9HCB8_9MICO</name>
<dbReference type="Proteomes" id="UP001596011">
    <property type="component" value="Unassembled WGS sequence"/>
</dbReference>
<comment type="caution">
    <text evidence="1">The sequence shown here is derived from an EMBL/GenBank/DDBJ whole genome shotgun (WGS) entry which is preliminary data.</text>
</comment>
<protein>
    <submittedName>
        <fullName evidence="1">DUF6221 family protein</fullName>
    </submittedName>
</protein>
<sequence>MTTELDLSEYLLTRFDEAEAAARRAPDDDDEPWTLDPRYDPYDERWVLRASATYVLADIAAKRRVVTHAAEASVDRELTIDDRSVTRDEVEQRRATDPGQLILVALVQPYSARPDFNPSWVS</sequence>
<organism evidence="1 2">
    <name type="scientific">Promicromonospora alba</name>
    <dbReference type="NCBI Taxonomy" id="1616110"/>
    <lineage>
        <taxon>Bacteria</taxon>
        <taxon>Bacillati</taxon>
        <taxon>Actinomycetota</taxon>
        <taxon>Actinomycetes</taxon>
        <taxon>Micrococcales</taxon>
        <taxon>Promicromonosporaceae</taxon>
        <taxon>Promicromonospora</taxon>
    </lineage>
</organism>